<evidence type="ECO:0000313" key="2">
    <source>
        <dbReference type="Proteomes" id="UP000036356"/>
    </source>
</evidence>
<dbReference type="PROSITE" id="PS51343">
    <property type="entry name" value="PII_GLNB_DOM"/>
    <property type="match status" value="1"/>
</dbReference>
<dbReference type="SUPFAM" id="SSF54913">
    <property type="entry name" value="GlnB-like"/>
    <property type="match status" value="1"/>
</dbReference>
<name>A0A0J1FTG9_9FIRM</name>
<dbReference type="PANTHER" id="PTHR30115:SF11">
    <property type="entry name" value="NITROGEN REGULATORY PROTEIN P-II HOMOLOG"/>
    <property type="match status" value="1"/>
</dbReference>
<dbReference type="GO" id="GO:0005524">
    <property type="term" value="F:ATP binding"/>
    <property type="evidence" value="ECO:0007669"/>
    <property type="project" value="TreeGrafter"/>
</dbReference>
<dbReference type="Pfam" id="PF00543">
    <property type="entry name" value="P-II"/>
    <property type="match status" value="1"/>
</dbReference>
<dbReference type="PRINTS" id="PR00340">
    <property type="entry name" value="PIIGLNB"/>
</dbReference>
<dbReference type="RefSeq" id="WP_047809145.1">
    <property type="nucleotide sequence ID" value="NZ_LDZY01000004.1"/>
</dbReference>
<dbReference type="GO" id="GO:0005829">
    <property type="term" value="C:cytosol"/>
    <property type="evidence" value="ECO:0007669"/>
    <property type="project" value="TreeGrafter"/>
</dbReference>
<dbReference type="AlphaFoldDB" id="A0A0J1FTG9"/>
<dbReference type="SMART" id="SM00938">
    <property type="entry name" value="P-II"/>
    <property type="match status" value="1"/>
</dbReference>
<dbReference type="InterPro" id="IPR011322">
    <property type="entry name" value="N-reg_PII-like_a/b"/>
</dbReference>
<comment type="caution">
    <text evidence="1">The sequence shown here is derived from an EMBL/GenBank/DDBJ whole genome shotgun (WGS) entry which is preliminary data.</text>
</comment>
<dbReference type="Gene3D" id="3.30.70.120">
    <property type="match status" value="1"/>
</dbReference>
<organism evidence="1 2">
    <name type="scientific">Desulfosporosinus acididurans</name>
    <dbReference type="NCBI Taxonomy" id="476652"/>
    <lineage>
        <taxon>Bacteria</taxon>
        <taxon>Bacillati</taxon>
        <taxon>Bacillota</taxon>
        <taxon>Clostridia</taxon>
        <taxon>Eubacteriales</taxon>
        <taxon>Desulfitobacteriaceae</taxon>
        <taxon>Desulfosporosinus</taxon>
    </lineage>
</organism>
<dbReference type="STRING" id="476652.DEAC_c12430"/>
<dbReference type="GO" id="GO:0030234">
    <property type="term" value="F:enzyme regulator activity"/>
    <property type="evidence" value="ECO:0007669"/>
    <property type="project" value="InterPro"/>
</dbReference>
<dbReference type="PANTHER" id="PTHR30115">
    <property type="entry name" value="NITROGEN REGULATORY PROTEIN P-II"/>
    <property type="match status" value="1"/>
</dbReference>
<dbReference type="InterPro" id="IPR015867">
    <property type="entry name" value="N-reg_PII/ATP_PRibTrfase_C"/>
</dbReference>
<proteinExistence type="predicted"/>
<dbReference type="EMBL" id="LDZY01000004">
    <property type="protein sequence ID" value="KLU66577.1"/>
    <property type="molecule type" value="Genomic_DNA"/>
</dbReference>
<reference evidence="1 2" key="1">
    <citation type="submission" date="2015-06" db="EMBL/GenBank/DDBJ databases">
        <title>Draft genome of the moderately acidophilic sulfate reducer Candidatus Desulfosporosinus acididurans strain M1.</title>
        <authorList>
            <person name="Poehlein A."/>
            <person name="Petzsch P."/>
            <person name="Johnson B.D."/>
            <person name="Schloemann M."/>
            <person name="Daniel R."/>
            <person name="Muehling M."/>
        </authorList>
    </citation>
    <scope>NUCLEOTIDE SEQUENCE [LARGE SCALE GENOMIC DNA]</scope>
    <source>
        <strain evidence="1 2">M1</strain>
    </source>
</reference>
<dbReference type="InterPro" id="IPR002187">
    <property type="entry name" value="N-reg_PII"/>
</dbReference>
<evidence type="ECO:0000313" key="1">
    <source>
        <dbReference type="EMBL" id="KLU66577.1"/>
    </source>
</evidence>
<dbReference type="PATRIC" id="fig|476652.3.peg.1278"/>
<sequence>MKKIEAIIRPEKLDDVKEALSKNWINRLTNSYVFGSGKQQGYIKVYRNVEFDAYFIPKMKVEIVVKDEDVEKVVKIITEMSRTGMIGDGKILIATVEDAVGIRTGGSGERGL</sequence>
<accession>A0A0J1FTG9</accession>
<keyword evidence="2" id="KW-1185">Reference proteome</keyword>
<dbReference type="GO" id="GO:0006808">
    <property type="term" value="P:regulation of nitrogen utilization"/>
    <property type="evidence" value="ECO:0007669"/>
    <property type="project" value="InterPro"/>
</dbReference>
<protein>
    <submittedName>
        <fullName evidence="1">Nitrogen regulatory protein P-II</fullName>
    </submittedName>
</protein>
<gene>
    <name evidence="1" type="primary">glnB_3</name>
    <name evidence="1" type="ORF">DEAC_c12430</name>
</gene>
<dbReference type="Proteomes" id="UP000036356">
    <property type="component" value="Unassembled WGS sequence"/>
</dbReference>